<keyword evidence="2" id="KW-1133">Transmembrane helix</keyword>
<dbReference type="OrthoDB" id="9806096at2"/>
<feature type="transmembrane region" description="Helical" evidence="2">
    <location>
        <begin position="158"/>
        <end position="179"/>
    </location>
</feature>
<dbReference type="EMBL" id="CP003130">
    <property type="protein sequence ID" value="AEU34952.1"/>
    <property type="molecule type" value="Genomic_DNA"/>
</dbReference>
<organism evidence="3 4">
    <name type="scientific">Granulicella mallensis (strain ATCC BAA-1857 / DSM 23137 / MP5ACTX8)</name>
    <dbReference type="NCBI Taxonomy" id="682795"/>
    <lineage>
        <taxon>Bacteria</taxon>
        <taxon>Pseudomonadati</taxon>
        <taxon>Acidobacteriota</taxon>
        <taxon>Terriglobia</taxon>
        <taxon>Terriglobales</taxon>
        <taxon>Acidobacteriaceae</taxon>
        <taxon>Granulicella</taxon>
    </lineage>
</organism>
<dbReference type="AlphaFoldDB" id="G8NQ96"/>
<evidence type="ECO:0000256" key="2">
    <source>
        <dbReference type="SAM" id="Phobius"/>
    </source>
</evidence>
<protein>
    <recommendedName>
        <fullName evidence="5">DUF4337 domain-containing protein</fullName>
    </recommendedName>
</protein>
<evidence type="ECO:0008006" key="5">
    <source>
        <dbReference type="Google" id="ProtNLM"/>
    </source>
</evidence>
<dbReference type="Pfam" id="PF14235">
    <property type="entry name" value="DUF4337"/>
    <property type="match status" value="1"/>
</dbReference>
<dbReference type="KEGG" id="gma:AciX8_0602"/>
<dbReference type="Proteomes" id="UP000007113">
    <property type="component" value="Chromosome"/>
</dbReference>
<evidence type="ECO:0000313" key="3">
    <source>
        <dbReference type="EMBL" id="AEU34952.1"/>
    </source>
</evidence>
<dbReference type="RefSeq" id="WP_014263836.1">
    <property type="nucleotide sequence ID" value="NC_016631.1"/>
</dbReference>
<feature type="coiled-coil region" evidence="1">
    <location>
        <begin position="95"/>
        <end position="136"/>
    </location>
</feature>
<proteinExistence type="predicted"/>
<dbReference type="InterPro" id="IPR025570">
    <property type="entry name" value="DUF4337"/>
</dbReference>
<name>G8NQ96_GRAMM</name>
<dbReference type="eggNOG" id="ENOG502Z7XD">
    <property type="taxonomic scope" value="Bacteria"/>
</dbReference>
<accession>G8NQ96</accession>
<keyword evidence="2" id="KW-0472">Membrane</keyword>
<keyword evidence="4" id="KW-1185">Reference proteome</keyword>
<gene>
    <name evidence="3" type="ordered locus">AciX8_0602</name>
</gene>
<reference evidence="3 4" key="1">
    <citation type="submission" date="2011-11" db="EMBL/GenBank/DDBJ databases">
        <title>Complete sequence of Granulicella mallensis MP5ACTX8.</title>
        <authorList>
            <consortium name="US DOE Joint Genome Institute"/>
            <person name="Lucas S."/>
            <person name="Copeland A."/>
            <person name="Lapidus A."/>
            <person name="Cheng J.-F."/>
            <person name="Goodwin L."/>
            <person name="Pitluck S."/>
            <person name="Peters L."/>
            <person name="Lu M."/>
            <person name="Detter J.C."/>
            <person name="Han C."/>
            <person name="Tapia R."/>
            <person name="Land M."/>
            <person name="Hauser L."/>
            <person name="Kyrpides N."/>
            <person name="Ivanova N."/>
            <person name="Mikhailova N."/>
            <person name="Pagani I."/>
            <person name="Rawat S."/>
            <person name="Mannisto M."/>
            <person name="Haggblom M."/>
            <person name="Woyke T."/>
        </authorList>
    </citation>
    <scope>NUCLEOTIDE SEQUENCE [LARGE SCALE GENOMIC DNA]</scope>
    <source>
        <strain evidence="4">ATCC BAA-1857 / DSM 23137 / MP5ACTX8</strain>
    </source>
</reference>
<evidence type="ECO:0000256" key="1">
    <source>
        <dbReference type="SAM" id="Coils"/>
    </source>
</evidence>
<feature type="transmembrane region" description="Helical" evidence="2">
    <location>
        <begin position="23"/>
        <end position="42"/>
    </location>
</feature>
<dbReference type="HOGENOM" id="CLU_098538_1_0_0"/>
<sequence length="180" mass="20081">MEATEIHEFTQEMHEASKGDTRYISLIISILAVLVAMVTVLGHRTHTEAVLLQSRAADQWNEYQAKKIRQGQISMTSDLLSLQPSSNSIAVQQKLNSYKAHMEKLADDLIEEQRKAEELEHEVSRAERRASRYDLGEALLQIAVVLSSITLLTKQRIYFMLGLGLGIAGLLLAASALLVH</sequence>
<evidence type="ECO:0000313" key="4">
    <source>
        <dbReference type="Proteomes" id="UP000007113"/>
    </source>
</evidence>
<keyword evidence="1" id="KW-0175">Coiled coil</keyword>
<keyword evidence="2" id="KW-0812">Transmembrane</keyword>
<dbReference type="STRING" id="682795.AciX8_0602"/>